<keyword evidence="4" id="KW-0309">Germination</keyword>
<evidence type="ECO:0000313" key="9">
    <source>
        <dbReference type="EMBL" id="MBB6689828.1"/>
    </source>
</evidence>
<dbReference type="AlphaFoldDB" id="A0A841TRT4"/>
<feature type="transmembrane region" description="Helical" evidence="8">
    <location>
        <begin position="77"/>
        <end position="100"/>
    </location>
</feature>
<feature type="transmembrane region" description="Helical" evidence="8">
    <location>
        <begin position="309"/>
        <end position="327"/>
    </location>
</feature>
<evidence type="ECO:0000256" key="1">
    <source>
        <dbReference type="ARBA" id="ARBA00004141"/>
    </source>
</evidence>
<protein>
    <submittedName>
        <fullName evidence="9">Endospore germination permease</fullName>
    </submittedName>
</protein>
<sequence>MSARLEPGVINARQMAVLAFLIVVGDSILIVPSLCAYAADQDAWISGLLGAALGIPMLGLTLALYNRYPGCNLFEIVLRLCGPWAGAAVSLLYLYYFLLGAGSLIREIGDFMTIQIMPETPLRAVHFLLILVLLFALWSGLESLVRSAELFFPSFMLLFASLILFLLPKIDAARLQPMFASGWSHIVHGSLYMIIYPYSDAIMLAMILPSVRTSGRLTRDFLLATALGGFAIFLVILLAILVLGPYLTATSVYPTYALAKKINIGSFLQRVEAIQAIDWVLSTFYKAALFNYGFVVGTAQLLRLRDYRFLALPTGFILFGFAYLVAPNVPFYNDVLFKYFPFWDLLLTAAVPVLLLLLHAIRGRSSGSPRPANE</sequence>
<dbReference type="PANTHER" id="PTHR34975">
    <property type="entry name" value="SPORE GERMINATION PROTEIN A2"/>
    <property type="match status" value="1"/>
</dbReference>
<evidence type="ECO:0000256" key="7">
    <source>
        <dbReference type="ARBA" id="ARBA00023136"/>
    </source>
</evidence>
<feature type="transmembrane region" description="Helical" evidence="8">
    <location>
        <begin position="120"/>
        <end position="138"/>
    </location>
</feature>
<feature type="transmembrane region" description="Helical" evidence="8">
    <location>
        <begin position="339"/>
        <end position="361"/>
    </location>
</feature>
<dbReference type="NCBIfam" id="TIGR00912">
    <property type="entry name" value="2A0309"/>
    <property type="match status" value="1"/>
</dbReference>
<comment type="similarity">
    <text evidence="2">Belongs to the amino acid-polyamine-organocation (APC) superfamily. Spore germination protein (SGP) (TC 2.A.3.9) family.</text>
</comment>
<evidence type="ECO:0000256" key="8">
    <source>
        <dbReference type="SAM" id="Phobius"/>
    </source>
</evidence>
<keyword evidence="3" id="KW-0813">Transport</keyword>
<evidence type="ECO:0000256" key="2">
    <source>
        <dbReference type="ARBA" id="ARBA00007998"/>
    </source>
</evidence>
<evidence type="ECO:0000256" key="4">
    <source>
        <dbReference type="ARBA" id="ARBA00022544"/>
    </source>
</evidence>
<evidence type="ECO:0000256" key="3">
    <source>
        <dbReference type="ARBA" id="ARBA00022448"/>
    </source>
</evidence>
<dbReference type="GO" id="GO:0009847">
    <property type="term" value="P:spore germination"/>
    <property type="evidence" value="ECO:0007669"/>
    <property type="project" value="InterPro"/>
</dbReference>
<reference evidence="9 10" key="1">
    <citation type="submission" date="2020-08" db="EMBL/GenBank/DDBJ databases">
        <title>Cohnella phylogeny.</title>
        <authorList>
            <person name="Dunlap C."/>
        </authorList>
    </citation>
    <scope>NUCLEOTIDE SEQUENCE [LARGE SCALE GENOMIC DNA]</scope>
    <source>
        <strain evidence="9 10">DSM 25239</strain>
    </source>
</reference>
<dbReference type="PANTHER" id="PTHR34975:SF2">
    <property type="entry name" value="SPORE GERMINATION PROTEIN A2"/>
    <property type="match status" value="1"/>
</dbReference>
<accession>A0A841TRT4</accession>
<feature type="transmembrane region" description="Helical" evidence="8">
    <location>
        <begin position="284"/>
        <end position="302"/>
    </location>
</feature>
<comment type="subcellular location">
    <subcellularLocation>
        <location evidence="1">Membrane</location>
        <topology evidence="1">Multi-pass membrane protein</topology>
    </subcellularLocation>
</comment>
<keyword evidence="6 8" id="KW-1133">Transmembrane helix</keyword>
<dbReference type="EMBL" id="JACJVR010000002">
    <property type="protein sequence ID" value="MBB6689828.1"/>
    <property type="molecule type" value="Genomic_DNA"/>
</dbReference>
<feature type="transmembrane region" description="Helical" evidence="8">
    <location>
        <begin position="150"/>
        <end position="170"/>
    </location>
</feature>
<dbReference type="InterPro" id="IPR004761">
    <property type="entry name" value="Spore_GerAB"/>
</dbReference>
<evidence type="ECO:0000256" key="5">
    <source>
        <dbReference type="ARBA" id="ARBA00022692"/>
    </source>
</evidence>
<dbReference type="Pfam" id="PF03845">
    <property type="entry name" value="Spore_permease"/>
    <property type="match status" value="1"/>
</dbReference>
<evidence type="ECO:0000256" key="6">
    <source>
        <dbReference type="ARBA" id="ARBA00022989"/>
    </source>
</evidence>
<feature type="transmembrane region" description="Helical" evidence="8">
    <location>
        <begin position="45"/>
        <end position="65"/>
    </location>
</feature>
<feature type="transmembrane region" description="Helical" evidence="8">
    <location>
        <begin position="16"/>
        <end position="39"/>
    </location>
</feature>
<dbReference type="GO" id="GO:0016020">
    <property type="term" value="C:membrane"/>
    <property type="evidence" value="ECO:0007669"/>
    <property type="project" value="UniProtKB-SubCell"/>
</dbReference>
<feature type="transmembrane region" description="Helical" evidence="8">
    <location>
        <begin position="221"/>
        <end position="247"/>
    </location>
</feature>
<feature type="transmembrane region" description="Helical" evidence="8">
    <location>
        <begin position="190"/>
        <end position="209"/>
    </location>
</feature>
<dbReference type="RefSeq" id="WP_185133864.1">
    <property type="nucleotide sequence ID" value="NZ_BORM01000012.1"/>
</dbReference>
<organism evidence="9 10">
    <name type="scientific">Cohnella xylanilytica</name>
    <dbReference type="NCBI Taxonomy" id="557555"/>
    <lineage>
        <taxon>Bacteria</taxon>
        <taxon>Bacillati</taxon>
        <taxon>Bacillota</taxon>
        <taxon>Bacilli</taxon>
        <taxon>Bacillales</taxon>
        <taxon>Paenibacillaceae</taxon>
        <taxon>Cohnella</taxon>
    </lineage>
</organism>
<keyword evidence="7 8" id="KW-0472">Membrane</keyword>
<keyword evidence="10" id="KW-1185">Reference proteome</keyword>
<proteinExistence type="inferred from homology"/>
<gene>
    <name evidence="9" type="ORF">H7B90_00290</name>
</gene>
<dbReference type="Gene3D" id="1.20.1740.10">
    <property type="entry name" value="Amino acid/polyamine transporter I"/>
    <property type="match status" value="1"/>
</dbReference>
<comment type="caution">
    <text evidence="9">The sequence shown here is derived from an EMBL/GenBank/DDBJ whole genome shotgun (WGS) entry which is preliminary data.</text>
</comment>
<name>A0A841TRT4_9BACL</name>
<dbReference type="Proteomes" id="UP000553776">
    <property type="component" value="Unassembled WGS sequence"/>
</dbReference>
<keyword evidence="5 8" id="KW-0812">Transmembrane</keyword>
<evidence type="ECO:0000313" key="10">
    <source>
        <dbReference type="Proteomes" id="UP000553776"/>
    </source>
</evidence>